<dbReference type="PANTHER" id="PTHR43537:SF5">
    <property type="entry name" value="UXU OPERON TRANSCRIPTIONAL REGULATOR"/>
    <property type="match status" value="1"/>
</dbReference>
<dbReference type="Gene3D" id="1.10.10.10">
    <property type="entry name" value="Winged helix-like DNA-binding domain superfamily/Winged helix DNA-binding domain"/>
    <property type="match status" value="1"/>
</dbReference>
<keyword evidence="1" id="KW-0805">Transcription regulation</keyword>
<dbReference type="InterPro" id="IPR036388">
    <property type="entry name" value="WH-like_DNA-bd_sf"/>
</dbReference>
<keyword evidence="2" id="KW-0238">DNA-binding</keyword>
<reference evidence="5 6" key="1">
    <citation type="journal article" date="2018" name="J. Biol. Chem.">
        <title>Discovery of the actinoplanic acid pathway in Streptomyces rapamycinicus reveals a genetically conserved synergism with rapamycin.</title>
        <authorList>
            <person name="Mrak P."/>
            <person name="Krastel P."/>
            <person name="Pivk Lukancic P."/>
            <person name="Tao J."/>
            <person name="Pistorius D."/>
            <person name="Moore C.M."/>
        </authorList>
    </citation>
    <scope>NUCLEOTIDE SEQUENCE [LARGE SCALE GENOMIC DNA]</scope>
    <source>
        <strain evidence="5 6">NRRL 5491</strain>
    </source>
</reference>
<dbReference type="InterPro" id="IPR000524">
    <property type="entry name" value="Tscrpt_reg_HTH_GntR"/>
</dbReference>
<accession>A0A3L8RAN3</accession>
<dbReference type="SUPFAM" id="SSF48008">
    <property type="entry name" value="GntR ligand-binding domain-like"/>
    <property type="match status" value="1"/>
</dbReference>
<dbReference type="SMART" id="SM00345">
    <property type="entry name" value="HTH_GNTR"/>
    <property type="match status" value="1"/>
</dbReference>
<dbReference type="InterPro" id="IPR036390">
    <property type="entry name" value="WH_DNA-bd_sf"/>
</dbReference>
<keyword evidence="3" id="KW-0804">Transcription</keyword>
<dbReference type="EMBL" id="QYCY01000002">
    <property type="protein sequence ID" value="RLV76192.1"/>
    <property type="molecule type" value="Genomic_DNA"/>
</dbReference>
<feature type="domain" description="HTH gntR-type" evidence="4">
    <location>
        <begin position="23"/>
        <end position="90"/>
    </location>
</feature>
<dbReference type="PRINTS" id="PR00035">
    <property type="entry name" value="HTHGNTR"/>
</dbReference>
<evidence type="ECO:0000256" key="2">
    <source>
        <dbReference type="ARBA" id="ARBA00023125"/>
    </source>
</evidence>
<dbReference type="PANTHER" id="PTHR43537">
    <property type="entry name" value="TRANSCRIPTIONAL REGULATOR, GNTR FAMILY"/>
    <property type="match status" value="1"/>
</dbReference>
<dbReference type="Pfam" id="PF07729">
    <property type="entry name" value="FCD"/>
    <property type="match status" value="1"/>
</dbReference>
<dbReference type="Gene3D" id="1.20.120.530">
    <property type="entry name" value="GntR ligand-binding domain-like"/>
    <property type="match status" value="1"/>
</dbReference>
<dbReference type="PROSITE" id="PS50949">
    <property type="entry name" value="HTH_GNTR"/>
    <property type="match status" value="1"/>
</dbReference>
<evidence type="ECO:0000313" key="5">
    <source>
        <dbReference type="EMBL" id="RLV76192.1"/>
    </source>
</evidence>
<dbReference type="GO" id="GO:0003677">
    <property type="term" value="F:DNA binding"/>
    <property type="evidence" value="ECO:0007669"/>
    <property type="project" value="UniProtKB-KW"/>
</dbReference>
<dbReference type="SUPFAM" id="SSF46785">
    <property type="entry name" value="Winged helix' DNA-binding domain"/>
    <property type="match status" value="1"/>
</dbReference>
<evidence type="ECO:0000256" key="1">
    <source>
        <dbReference type="ARBA" id="ARBA00023015"/>
    </source>
</evidence>
<comment type="caution">
    <text evidence="5">The sequence shown here is derived from an EMBL/GenBank/DDBJ whole genome shotgun (WGS) entry which is preliminary data.</text>
</comment>
<sequence length="235" mass="26637">MEVSVVEQVAGAESAGRLRPTRAGAVAEVVDRLHEMLFSMELLPGQSLRQEALAARLGVSRAPVREALRILESEGILEHVRNVGYSVKRLTAAEFEQTYLMRRALETEVIRALPPFPEDLIKRLREVNREIREAGERADFPTLHRLNVEFHFLVFQASGLDLVVDELQRVWTLSNVYRSAYLAYDHAARQRIVHEHDAMIEALRRHDTKLMTKLMDEHRAGTRAQIGSLLAGTAP</sequence>
<evidence type="ECO:0000259" key="4">
    <source>
        <dbReference type="PROSITE" id="PS50949"/>
    </source>
</evidence>
<gene>
    <name evidence="5" type="ORF">D3C57_143240</name>
</gene>
<protein>
    <recommendedName>
        <fullName evidence="4">HTH gntR-type domain-containing protein</fullName>
    </recommendedName>
</protein>
<name>A0A3L8RAN3_STRRN</name>
<dbReference type="Pfam" id="PF00392">
    <property type="entry name" value="GntR"/>
    <property type="match status" value="1"/>
</dbReference>
<dbReference type="InterPro" id="IPR008920">
    <property type="entry name" value="TF_FadR/GntR_C"/>
</dbReference>
<organism evidence="5 6">
    <name type="scientific">Streptomyces rapamycinicus (strain ATCC 29253 / DSM 41530 / NRRL 5491 / AYB-994)</name>
    <name type="common">Streptomyces hygroscopicus (strain ATCC 29253)</name>
    <dbReference type="NCBI Taxonomy" id="1343740"/>
    <lineage>
        <taxon>Bacteria</taxon>
        <taxon>Bacillati</taxon>
        <taxon>Actinomycetota</taxon>
        <taxon>Actinomycetes</taxon>
        <taxon>Kitasatosporales</taxon>
        <taxon>Streptomycetaceae</taxon>
        <taxon>Streptomyces</taxon>
        <taxon>Streptomyces violaceusniger group</taxon>
    </lineage>
</organism>
<dbReference type="GO" id="GO:0003700">
    <property type="term" value="F:DNA-binding transcription factor activity"/>
    <property type="evidence" value="ECO:0007669"/>
    <property type="project" value="InterPro"/>
</dbReference>
<dbReference type="InterPro" id="IPR011711">
    <property type="entry name" value="GntR_C"/>
</dbReference>
<dbReference type="CDD" id="cd07377">
    <property type="entry name" value="WHTH_GntR"/>
    <property type="match status" value="1"/>
</dbReference>
<proteinExistence type="predicted"/>
<dbReference type="STRING" id="1343740.M271_00450"/>
<dbReference type="Proteomes" id="UP000281594">
    <property type="component" value="Unassembled WGS sequence"/>
</dbReference>
<dbReference type="AlphaFoldDB" id="A0A3L8RAN3"/>
<evidence type="ECO:0000256" key="3">
    <source>
        <dbReference type="ARBA" id="ARBA00023163"/>
    </source>
</evidence>
<dbReference type="SMART" id="SM00895">
    <property type="entry name" value="FCD"/>
    <property type="match status" value="1"/>
</dbReference>
<evidence type="ECO:0000313" key="6">
    <source>
        <dbReference type="Proteomes" id="UP000281594"/>
    </source>
</evidence>